<dbReference type="SUPFAM" id="SSF53383">
    <property type="entry name" value="PLP-dependent transferases"/>
    <property type="match status" value="1"/>
</dbReference>
<comment type="caution">
    <text evidence="11">The sequence shown here is derived from an EMBL/GenBank/DDBJ whole genome shotgun (WGS) entry which is preliminary data.</text>
</comment>
<evidence type="ECO:0000256" key="3">
    <source>
        <dbReference type="ARBA" id="ARBA00022679"/>
    </source>
</evidence>
<evidence type="ECO:0000256" key="5">
    <source>
        <dbReference type="ARBA" id="ARBA00047175"/>
    </source>
</evidence>
<keyword evidence="4 9" id="KW-0663">Pyridoxal phosphate</keyword>
<dbReference type="EC" id="4.4.1.2" evidence="5"/>
<name>A0A374NWS8_9FIRM</name>
<accession>A0A374NWS8</accession>
<dbReference type="EMBL" id="QSOE01000009">
    <property type="protein sequence ID" value="RGI91507.1"/>
    <property type="molecule type" value="Genomic_DNA"/>
</dbReference>
<dbReference type="PANTHER" id="PTHR43797">
    <property type="entry name" value="HOMOCYSTEINE/CYSTEINE SYNTHASE"/>
    <property type="match status" value="1"/>
</dbReference>
<dbReference type="GO" id="GO:0006535">
    <property type="term" value="P:cysteine biosynthetic process from serine"/>
    <property type="evidence" value="ECO:0007669"/>
    <property type="project" value="TreeGrafter"/>
</dbReference>
<dbReference type="Gene3D" id="3.90.1150.10">
    <property type="entry name" value="Aspartate Aminotransferase, domain 1"/>
    <property type="match status" value="1"/>
</dbReference>
<dbReference type="GO" id="GO:0047982">
    <property type="term" value="F:homocysteine desulfhydrase activity"/>
    <property type="evidence" value="ECO:0007669"/>
    <property type="project" value="UniProtKB-EC"/>
</dbReference>
<dbReference type="CDD" id="cd00614">
    <property type="entry name" value="CGS_like"/>
    <property type="match status" value="1"/>
</dbReference>
<comment type="catalytic activity">
    <reaction evidence="7">
        <text>L-homocysteine + H2O = 2-oxobutanoate + hydrogen sulfide + NH4(+) + H(+)</text>
        <dbReference type="Rhea" id="RHEA:14501"/>
        <dbReference type="ChEBI" id="CHEBI:15377"/>
        <dbReference type="ChEBI" id="CHEBI:15378"/>
        <dbReference type="ChEBI" id="CHEBI:16763"/>
        <dbReference type="ChEBI" id="CHEBI:28938"/>
        <dbReference type="ChEBI" id="CHEBI:29919"/>
        <dbReference type="ChEBI" id="CHEBI:58199"/>
        <dbReference type="EC" id="4.4.1.2"/>
    </reaction>
    <physiologicalReaction direction="left-to-right" evidence="7">
        <dbReference type="Rhea" id="RHEA:14502"/>
    </physiologicalReaction>
</comment>
<comment type="similarity">
    <text evidence="2 10">Belongs to the trans-sulfuration enzymes family.</text>
</comment>
<comment type="cofactor">
    <cofactor evidence="1 10">
        <name>pyridoxal 5'-phosphate</name>
        <dbReference type="ChEBI" id="CHEBI:597326"/>
    </cofactor>
</comment>
<dbReference type="Proteomes" id="UP000262524">
    <property type="component" value="Unassembled WGS sequence"/>
</dbReference>
<evidence type="ECO:0000313" key="13">
    <source>
        <dbReference type="Proteomes" id="UP000262524"/>
    </source>
</evidence>
<dbReference type="Pfam" id="PF01053">
    <property type="entry name" value="Cys_Met_Meta_PP"/>
    <property type="match status" value="1"/>
</dbReference>
<dbReference type="InterPro" id="IPR006235">
    <property type="entry name" value="OAc-hSer/O-AcSer_sulfhydrylase"/>
</dbReference>
<evidence type="ECO:0000256" key="2">
    <source>
        <dbReference type="ARBA" id="ARBA00009077"/>
    </source>
</evidence>
<dbReference type="PANTHER" id="PTHR43797:SF2">
    <property type="entry name" value="HOMOCYSTEINE_CYSTEINE SYNTHASE"/>
    <property type="match status" value="1"/>
</dbReference>
<dbReference type="InterPro" id="IPR000277">
    <property type="entry name" value="Cys/Met-Metab_PyrdxlP-dep_enz"/>
</dbReference>
<evidence type="ECO:0000256" key="4">
    <source>
        <dbReference type="ARBA" id="ARBA00022898"/>
    </source>
</evidence>
<feature type="modified residue" description="N6-(pyridoxal phosphate)lysine" evidence="9">
    <location>
        <position position="205"/>
    </location>
</feature>
<keyword evidence="3 11" id="KW-0808">Transferase</keyword>
<dbReference type="AlphaFoldDB" id="A0A374NWS8"/>
<comment type="catalytic activity">
    <reaction evidence="8">
        <text>L-methionine + H2O = methanethiol + 2-oxobutanoate + NH4(+)</text>
        <dbReference type="Rhea" id="RHEA:23800"/>
        <dbReference type="ChEBI" id="CHEBI:15377"/>
        <dbReference type="ChEBI" id="CHEBI:16007"/>
        <dbReference type="ChEBI" id="CHEBI:16763"/>
        <dbReference type="ChEBI" id="CHEBI:28938"/>
        <dbReference type="ChEBI" id="CHEBI:57844"/>
        <dbReference type="EC" id="4.4.1.11"/>
    </reaction>
    <physiologicalReaction direction="left-to-right" evidence="8">
        <dbReference type="Rhea" id="RHEA:23801"/>
    </physiologicalReaction>
</comment>
<evidence type="ECO:0000256" key="8">
    <source>
        <dbReference type="ARBA" id="ARBA00052699"/>
    </source>
</evidence>
<dbReference type="GO" id="GO:0030170">
    <property type="term" value="F:pyridoxal phosphate binding"/>
    <property type="evidence" value="ECO:0007669"/>
    <property type="project" value="InterPro"/>
</dbReference>
<evidence type="ECO:0000313" key="12">
    <source>
        <dbReference type="EMBL" id="RHN08553.1"/>
    </source>
</evidence>
<evidence type="ECO:0000256" key="6">
    <source>
        <dbReference type="ARBA" id="ARBA00047199"/>
    </source>
</evidence>
<protein>
    <recommendedName>
        <fullName evidence="5">homocysteine desulfhydrase</fullName>
        <ecNumber evidence="5">4.4.1.2</ecNumber>
    </recommendedName>
    <alternativeName>
        <fullName evidence="6">Homocysteine desulfhydrase</fullName>
    </alternativeName>
</protein>
<evidence type="ECO:0000313" key="11">
    <source>
        <dbReference type="EMBL" id="RGI91507.1"/>
    </source>
</evidence>
<dbReference type="GO" id="GO:0018826">
    <property type="term" value="F:methionine gamma-lyase activity"/>
    <property type="evidence" value="ECO:0007669"/>
    <property type="project" value="UniProtKB-EC"/>
</dbReference>
<dbReference type="InterPro" id="IPR015424">
    <property type="entry name" value="PyrdxlP-dep_Trfase"/>
</dbReference>
<sequence>MEMKFNTKILHGKAGRNTPDGGTLPGISQVSAFSYDSAEHLEKVFGNKAPGFAYTRIGNPTVAAFEQRINELEGGVGAVACASGMAAITAALLNVLSAGDEIIAGSGLFGGTIDLFKDLEAFGITTHFIPHITVEDIKTVLNPNIKVVFGELIGNPGLDVVNIKEVTDFLHENGVSFIADATTATPYLVNALSLGADVVIHSSSKYINGSGNSISGIIVDGGKFKWDKDRYPAMKEYSKYGKFAYTARLRNDVWRNMGGCLAPMNAYLNILGLETLGIRMKVLCHNALTLAKALEELAGITVNYPGLESSPYKPLVDGQFGGLGGAILTIRAGSREKAFKLINSLKYAHIATNIGDLRTLVIHPSSTIYLHSTKEEQEHAGVYEDTIRISVGIEDVEDLIADFTQAIENI</sequence>
<dbReference type="GO" id="GO:0019346">
    <property type="term" value="P:transsulfuration"/>
    <property type="evidence" value="ECO:0007669"/>
    <property type="project" value="InterPro"/>
</dbReference>
<dbReference type="FunFam" id="3.40.640.10:FF:000046">
    <property type="entry name" value="Cystathionine gamma-lyase"/>
    <property type="match status" value="1"/>
</dbReference>
<dbReference type="Proteomes" id="UP000283700">
    <property type="component" value="Unassembled WGS sequence"/>
</dbReference>
<dbReference type="InterPro" id="IPR015421">
    <property type="entry name" value="PyrdxlP-dep_Trfase_major"/>
</dbReference>
<dbReference type="GO" id="GO:0005737">
    <property type="term" value="C:cytoplasm"/>
    <property type="evidence" value="ECO:0007669"/>
    <property type="project" value="TreeGrafter"/>
</dbReference>
<dbReference type="EMBL" id="QRQO01000059">
    <property type="protein sequence ID" value="RHN08553.1"/>
    <property type="molecule type" value="Genomic_DNA"/>
</dbReference>
<evidence type="ECO:0000256" key="9">
    <source>
        <dbReference type="PIRSR" id="PIRSR001434-2"/>
    </source>
</evidence>
<dbReference type="GO" id="GO:0004124">
    <property type="term" value="F:cysteine synthase activity"/>
    <property type="evidence" value="ECO:0007669"/>
    <property type="project" value="TreeGrafter"/>
</dbReference>
<organism evidence="11 13">
    <name type="scientific">Anaerobutyricum hallii</name>
    <dbReference type="NCBI Taxonomy" id="39488"/>
    <lineage>
        <taxon>Bacteria</taxon>
        <taxon>Bacillati</taxon>
        <taxon>Bacillota</taxon>
        <taxon>Clostridia</taxon>
        <taxon>Lachnospirales</taxon>
        <taxon>Lachnospiraceae</taxon>
        <taxon>Anaerobutyricum</taxon>
    </lineage>
</organism>
<dbReference type="InterPro" id="IPR015422">
    <property type="entry name" value="PyrdxlP-dep_Trfase_small"/>
</dbReference>
<dbReference type="Gene3D" id="3.40.640.10">
    <property type="entry name" value="Type I PLP-dependent aspartate aminotransferase-like (Major domain)"/>
    <property type="match status" value="1"/>
</dbReference>
<dbReference type="GO" id="GO:0071269">
    <property type="term" value="P:L-homocysteine biosynthetic process"/>
    <property type="evidence" value="ECO:0007669"/>
    <property type="project" value="TreeGrafter"/>
</dbReference>
<gene>
    <name evidence="12" type="ORF">DWZ29_14570</name>
    <name evidence="11" type="ORF">DXD91_02485</name>
</gene>
<reference evidence="13 14" key="1">
    <citation type="submission" date="2018-08" db="EMBL/GenBank/DDBJ databases">
        <title>A genome reference for cultivated species of the human gut microbiota.</title>
        <authorList>
            <person name="Zou Y."/>
            <person name="Xue W."/>
            <person name="Luo G."/>
        </authorList>
    </citation>
    <scope>NUCLEOTIDE SEQUENCE [LARGE SCALE GENOMIC DNA]</scope>
    <source>
        <strain evidence="12 14">AF31-17AC</strain>
        <strain evidence="11 13">TM10-1AC</strain>
    </source>
</reference>
<evidence type="ECO:0000256" key="1">
    <source>
        <dbReference type="ARBA" id="ARBA00001933"/>
    </source>
</evidence>
<dbReference type="PIRSF" id="PIRSF001434">
    <property type="entry name" value="CGS"/>
    <property type="match status" value="1"/>
</dbReference>
<evidence type="ECO:0000256" key="7">
    <source>
        <dbReference type="ARBA" id="ARBA00048780"/>
    </source>
</evidence>
<dbReference type="GO" id="GO:0003961">
    <property type="term" value="F:O-acetylhomoserine aminocarboxypropyltransferase activity"/>
    <property type="evidence" value="ECO:0007669"/>
    <property type="project" value="TreeGrafter"/>
</dbReference>
<proteinExistence type="inferred from homology"/>
<evidence type="ECO:0000313" key="14">
    <source>
        <dbReference type="Proteomes" id="UP000283700"/>
    </source>
</evidence>
<evidence type="ECO:0000256" key="10">
    <source>
        <dbReference type="RuleBase" id="RU362118"/>
    </source>
</evidence>